<keyword evidence="4 5" id="KW-0689">Ribosomal protein</keyword>
<dbReference type="InterPro" id="IPR000529">
    <property type="entry name" value="Ribosomal_bS6"/>
</dbReference>
<dbReference type="GO" id="GO:0003735">
    <property type="term" value="F:structural constituent of ribosome"/>
    <property type="evidence" value="ECO:0007669"/>
    <property type="project" value="InterPro"/>
</dbReference>
<dbReference type="CDD" id="cd00473">
    <property type="entry name" value="bS6"/>
    <property type="match status" value="1"/>
</dbReference>
<dbReference type="Gene3D" id="3.30.70.60">
    <property type="match status" value="1"/>
</dbReference>
<dbReference type="EMBL" id="MEUG01000001">
    <property type="protein sequence ID" value="OGC28401.1"/>
    <property type="molecule type" value="Genomic_DNA"/>
</dbReference>
<dbReference type="NCBIfam" id="TIGR00166">
    <property type="entry name" value="S6"/>
    <property type="match status" value="1"/>
</dbReference>
<dbReference type="SUPFAM" id="SSF54995">
    <property type="entry name" value="Ribosomal protein S6"/>
    <property type="match status" value="1"/>
</dbReference>
<dbReference type="Proteomes" id="UP000178602">
    <property type="component" value="Unassembled WGS sequence"/>
</dbReference>
<dbReference type="GO" id="GO:0005840">
    <property type="term" value="C:ribosome"/>
    <property type="evidence" value="ECO:0007669"/>
    <property type="project" value="UniProtKB-KW"/>
</dbReference>
<comment type="similarity">
    <text evidence="1 4">Belongs to the bacterial ribosomal protein bS6 family.</text>
</comment>
<dbReference type="Pfam" id="PF01250">
    <property type="entry name" value="Ribosomal_S6"/>
    <property type="match status" value="1"/>
</dbReference>
<evidence type="ECO:0000313" key="6">
    <source>
        <dbReference type="Proteomes" id="UP000178602"/>
    </source>
</evidence>
<keyword evidence="4" id="KW-0699">rRNA-binding</keyword>
<dbReference type="GO" id="GO:0006412">
    <property type="term" value="P:translation"/>
    <property type="evidence" value="ECO:0007669"/>
    <property type="project" value="UniProtKB-UniRule"/>
</dbReference>
<dbReference type="InterPro" id="IPR014717">
    <property type="entry name" value="Transl_elong_EF1B/ribsomal_bS6"/>
</dbReference>
<sequence>MKAYELIMIMDPILGEEKIGLIIDKISDKINSVKGEIDSIEKWGVRRLNSIFKKAKRQTNGYYVLIRLKGPANLPAEVKALLKVTENVTRYFLTNAFVQTEAPVEKKEIVGTPLEPVNVGEIKGEAVGES</sequence>
<dbReference type="AlphaFoldDB" id="A0A1F4T6I8"/>
<evidence type="ECO:0000256" key="4">
    <source>
        <dbReference type="HAMAP-Rule" id="MF_00360"/>
    </source>
</evidence>
<protein>
    <recommendedName>
        <fullName evidence="3 4">Small ribosomal subunit protein bS6</fullName>
    </recommendedName>
</protein>
<keyword evidence="4" id="KW-0694">RNA-binding</keyword>
<organism evidence="5 6">
    <name type="scientific">candidate division WOR-1 bacterium RIFOXYC12_FULL_54_18</name>
    <dbReference type="NCBI Taxonomy" id="1802584"/>
    <lineage>
        <taxon>Bacteria</taxon>
        <taxon>Bacillati</taxon>
        <taxon>Saganbacteria</taxon>
    </lineage>
</organism>
<accession>A0A1F4T6I8</accession>
<gene>
    <name evidence="4" type="primary">rpsF</name>
    <name evidence="5" type="ORF">A3K49_05425</name>
</gene>
<evidence type="ECO:0000313" key="5">
    <source>
        <dbReference type="EMBL" id="OGC28401.1"/>
    </source>
</evidence>
<dbReference type="GO" id="GO:0019843">
    <property type="term" value="F:rRNA binding"/>
    <property type="evidence" value="ECO:0007669"/>
    <property type="project" value="UniProtKB-UniRule"/>
</dbReference>
<evidence type="ECO:0000256" key="3">
    <source>
        <dbReference type="ARBA" id="ARBA00035294"/>
    </source>
</evidence>
<dbReference type="InterPro" id="IPR020814">
    <property type="entry name" value="Ribosomal_S6_plastid/chlpt"/>
</dbReference>
<dbReference type="InterPro" id="IPR035980">
    <property type="entry name" value="Ribosomal_bS6_sf"/>
</dbReference>
<comment type="function">
    <text evidence="2 4">Binds together with bS18 to 16S ribosomal RNA.</text>
</comment>
<evidence type="ECO:0000256" key="1">
    <source>
        <dbReference type="ARBA" id="ARBA00009512"/>
    </source>
</evidence>
<dbReference type="HAMAP" id="MF_00360">
    <property type="entry name" value="Ribosomal_bS6"/>
    <property type="match status" value="1"/>
</dbReference>
<keyword evidence="4" id="KW-0687">Ribonucleoprotein</keyword>
<evidence type="ECO:0000256" key="2">
    <source>
        <dbReference type="ARBA" id="ARBA00035104"/>
    </source>
</evidence>
<reference evidence="5 6" key="1">
    <citation type="journal article" date="2016" name="Nat. Commun.">
        <title>Thousands of microbial genomes shed light on interconnected biogeochemical processes in an aquifer system.</title>
        <authorList>
            <person name="Anantharaman K."/>
            <person name="Brown C.T."/>
            <person name="Hug L.A."/>
            <person name="Sharon I."/>
            <person name="Castelle C.J."/>
            <person name="Probst A.J."/>
            <person name="Thomas B.C."/>
            <person name="Singh A."/>
            <person name="Wilkins M.J."/>
            <person name="Karaoz U."/>
            <person name="Brodie E.L."/>
            <person name="Williams K.H."/>
            <person name="Hubbard S.S."/>
            <person name="Banfield J.F."/>
        </authorList>
    </citation>
    <scope>NUCLEOTIDE SEQUENCE [LARGE SCALE GENOMIC DNA]</scope>
</reference>
<proteinExistence type="inferred from homology"/>
<comment type="caution">
    <text evidence="5">The sequence shown here is derived from an EMBL/GenBank/DDBJ whole genome shotgun (WGS) entry which is preliminary data.</text>
</comment>
<dbReference type="GO" id="GO:1990904">
    <property type="term" value="C:ribonucleoprotein complex"/>
    <property type="evidence" value="ECO:0007669"/>
    <property type="project" value="UniProtKB-KW"/>
</dbReference>
<name>A0A1F4T6I8_UNCSA</name>